<accession>A0AAD7MST5</accession>
<reference evidence="1" key="1">
    <citation type="submission" date="2023-03" db="EMBL/GenBank/DDBJ databases">
        <title>Massive genome expansion in bonnet fungi (Mycena s.s.) driven by repeated elements and novel gene families across ecological guilds.</title>
        <authorList>
            <consortium name="Lawrence Berkeley National Laboratory"/>
            <person name="Harder C.B."/>
            <person name="Miyauchi S."/>
            <person name="Viragh M."/>
            <person name="Kuo A."/>
            <person name="Thoen E."/>
            <person name="Andreopoulos B."/>
            <person name="Lu D."/>
            <person name="Skrede I."/>
            <person name="Drula E."/>
            <person name="Henrissat B."/>
            <person name="Morin E."/>
            <person name="Kohler A."/>
            <person name="Barry K."/>
            <person name="LaButti K."/>
            <person name="Morin E."/>
            <person name="Salamov A."/>
            <person name="Lipzen A."/>
            <person name="Mereny Z."/>
            <person name="Hegedus B."/>
            <person name="Baldrian P."/>
            <person name="Stursova M."/>
            <person name="Weitz H."/>
            <person name="Taylor A."/>
            <person name="Grigoriev I.V."/>
            <person name="Nagy L.G."/>
            <person name="Martin F."/>
            <person name="Kauserud H."/>
        </authorList>
    </citation>
    <scope>NUCLEOTIDE SEQUENCE</scope>
    <source>
        <strain evidence="1">CBHHK188m</strain>
    </source>
</reference>
<dbReference type="EMBL" id="JARJLG010000200">
    <property type="protein sequence ID" value="KAJ7729074.1"/>
    <property type="molecule type" value="Genomic_DNA"/>
</dbReference>
<evidence type="ECO:0000313" key="2">
    <source>
        <dbReference type="Proteomes" id="UP001215280"/>
    </source>
</evidence>
<gene>
    <name evidence="1" type="ORF">DFH07DRAFT_969622</name>
</gene>
<organism evidence="1 2">
    <name type="scientific">Mycena maculata</name>
    <dbReference type="NCBI Taxonomy" id="230809"/>
    <lineage>
        <taxon>Eukaryota</taxon>
        <taxon>Fungi</taxon>
        <taxon>Dikarya</taxon>
        <taxon>Basidiomycota</taxon>
        <taxon>Agaricomycotina</taxon>
        <taxon>Agaricomycetes</taxon>
        <taxon>Agaricomycetidae</taxon>
        <taxon>Agaricales</taxon>
        <taxon>Marasmiineae</taxon>
        <taxon>Mycenaceae</taxon>
        <taxon>Mycena</taxon>
    </lineage>
</organism>
<sequence>MQYRRRHSVEHAAPAVTTLTQHGPSAVGPLDLATNTKFLTTSLLTFVTSSAVPTVISGKSTIIEVTSTGTTATLVPTQTVPITGSFSQSSYVARVINETPRY</sequence>
<protein>
    <submittedName>
        <fullName evidence="1">Uncharacterized protein</fullName>
    </submittedName>
</protein>
<dbReference type="Proteomes" id="UP001215280">
    <property type="component" value="Unassembled WGS sequence"/>
</dbReference>
<keyword evidence="2" id="KW-1185">Reference proteome</keyword>
<evidence type="ECO:0000313" key="1">
    <source>
        <dbReference type="EMBL" id="KAJ7729074.1"/>
    </source>
</evidence>
<name>A0AAD7MST5_9AGAR</name>
<dbReference type="AlphaFoldDB" id="A0AAD7MST5"/>
<proteinExistence type="predicted"/>
<comment type="caution">
    <text evidence="1">The sequence shown here is derived from an EMBL/GenBank/DDBJ whole genome shotgun (WGS) entry which is preliminary data.</text>
</comment>